<sequence>INFATQQPKGRKFMLEHAWCILKVHSKWDAPKPLETNDHTETFGPDARLCPAKKTKFEMTGSSGGSASRSISDSEELRRKLQAGTSAYETKK</sequence>
<evidence type="ECO:0008006" key="3">
    <source>
        <dbReference type="Google" id="ProtNLM"/>
    </source>
</evidence>
<feature type="region of interest" description="Disordered" evidence="1">
    <location>
        <begin position="57"/>
        <end position="92"/>
    </location>
</feature>
<feature type="compositionally biased region" description="Polar residues" evidence="1">
    <location>
        <begin position="83"/>
        <end position="92"/>
    </location>
</feature>
<comment type="caution">
    <text evidence="2">The sequence shown here is derived from an EMBL/GenBank/DDBJ whole genome shotgun (WGS) entry which is preliminary data.</text>
</comment>
<proteinExistence type="predicted"/>
<name>A0A699V203_TANCI</name>
<feature type="non-terminal residue" evidence="2">
    <location>
        <position position="1"/>
    </location>
</feature>
<gene>
    <name evidence="2" type="ORF">Tci_899588</name>
</gene>
<reference evidence="2" key="1">
    <citation type="journal article" date="2019" name="Sci. Rep.">
        <title>Draft genome of Tanacetum cinerariifolium, the natural source of mosquito coil.</title>
        <authorList>
            <person name="Yamashiro T."/>
            <person name="Shiraishi A."/>
            <person name="Satake H."/>
            <person name="Nakayama K."/>
        </authorList>
    </citation>
    <scope>NUCLEOTIDE SEQUENCE</scope>
</reference>
<evidence type="ECO:0000256" key="1">
    <source>
        <dbReference type="SAM" id="MobiDB-lite"/>
    </source>
</evidence>
<organism evidence="2">
    <name type="scientific">Tanacetum cinerariifolium</name>
    <name type="common">Dalmatian daisy</name>
    <name type="synonym">Chrysanthemum cinerariifolium</name>
    <dbReference type="NCBI Taxonomy" id="118510"/>
    <lineage>
        <taxon>Eukaryota</taxon>
        <taxon>Viridiplantae</taxon>
        <taxon>Streptophyta</taxon>
        <taxon>Embryophyta</taxon>
        <taxon>Tracheophyta</taxon>
        <taxon>Spermatophyta</taxon>
        <taxon>Magnoliopsida</taxon>
        <taxon>eudicotyledons</taxon>
        <taxon>Gunneridae</taxon>
        <taxon>Pentapetalae</taxon>
        <taxon>asterids</taxon>
        <taxon>campanulids</taxon>
        <taxon>Asterales</taxon>
        <taxon>Asteraceae</taxon>
        <taxon>Asteroideae</taxon>
        <taxon>Anthemideae</taxon>
        <taxon>Anthemidinae</taxon>
        <taxon>Tanacetum</taxon>
    </lineage>
</organism>
<evidence type="ECO:0000313" key="2">
    <source>
        <dbReference type="EMBL" id="GFD27619.1"/>
    </source>
</evidence>
<dbReference type="EMBL" id="BKCJ011378446">
    <property type="protein sequence ID" value="GFD27619.1"/>
    <property type="molecule type" value="Genomic_DNA"/>
</dbReference>
<protein>
    <recommendedName>
        <fullName evidence="3">No apical meristem-associated C-terminal domain-containing protein</fullName>
    </recommendedName>
</protein>
<dbReference type="AlphaFoldDB" id="A0A699V203"/>
<accession>A0A699V203</accession>